<dbReference type="Gene3D" id="3.40.50.300">
    <property type="entry name" value="P-loop containing nucleotide triphosphate hydrolases"/>
    <property type="match status" value="1"/>
</dbReference>
<evidence type="ECO:0000256" key="10">
    <source>
        <dbReference type="RuleBase" id="RU000591"/>
    </source>
</evidence>
<feature type="binding site" evidence="8">
    <location>
        <begin position="376"/>
        <end position="383"/>
    </location>
    <ligand>
        <name>ATP</name>
        <dbReference type="ChEBI" id="CHEBI:30616"/>
    </ligand>
</feature>
<feature type="active site" evidence="7 9">
    <location>
        <position position="767"/>
    </location>
</feature>
<dbReference type="InterPro" id="IPR008269">
    <property type="entry name" value="Lon_proteolytic"/>
</dbReference>
<dbReference type="EMBL" id="GEDC01030364">
    <property type="protein sequence ID" value="JAS06934.1"/>
    <property type="molecule type" value="Transcribed_RNA"/>
</dbReference>
<accession>A0A1B6E326</accession>
<dbReference type="PANTHER" id="PTHR10046">
    <property type="entry name" value="ATP DEPENDENT LON PROTEASE FAMILY MEMBER"/>
    <property type="match status" value="1"/>
</dbReference>
<keyword evidence="1 6" id="KW-0645">Protease</keyword>
<dbReference type="InterPro" id="IPR008268">
    <property type="entry name" value="Peptidase_S16_AS"/>
</dbReference>
<keyword evidence="5 6" id="KW-0067">ATP-binding</keyword>
<dbReference type="InterPro" id="IPR015947">
    <property type="entry name" value="PUA-like_sf"/>
</dbReference>
<evidence type="ECO:0000256" key="8">
    <source>
        <dbReference type="PIRSR" id="PIRSR001174-2"/>
    </source>
</evidence>
<dbReference type="Pfam" id="PF05362">
    <property type="entry name" value="Lon_C"/>
    <property type="match status" value="1"/>
</dbReference>
<keyword evidence="4 6" id="KW-0720">Serine protease</keyword>
<dbReference type="InterPro" id="IPR027065">
    <property type="entry name" value="Lon_Prtase"/>
</dbReference>
<dbReference type="Pfam" id="PF22667">
    <property type="entry name" value="Lon_lid"/>
    <property type="match status" value="1"/>
</dbReference>
<proteinExistence type="inferred from homology"/>
<dbReference type="GO" id="GO:0004252">
    <property type="term" value="F:serine-type endopeptidase activity"/>
    <property type="evidence" value="ECO:0007669"/>
    <property type="project" value="UniProtKB-UniRule"/>
</dbReference>
<evidence type="ECO:0000313" key="17">
    <source>
        <dbReference type="EMBL" id="JAS32428.1"/>
    </source>
</evidence>
<dbReference type="GO" id="GO:0006508">
    <property type="term" value="P:proteolysis"/>
    <property type="evidence" value="ECO:0007669"/>
    <property type="project" value="UniProtKB-KW"/>
</dbReference>
<dbReference type="InterPro" id="IPR014721">
    <property type="entry name" value="Ribsml_uS5_D2-typ_fold_subgr"/>
</dbReference>
<dbReference type="PROSITE" id="PS01046">
    <property type="entry name" value="LON_SER"/>
    <property type="match status" value="1"/>
</dbReference>
<dbReference type="Pfam" id="PF02190">
    <property type="entry name" value="LON_substr_bdg"/>
    <property type="match status" value="1"/>
</dbReference>
<dbReference type="CDD" id="cd19500">
    <property type="entry name" value="RecA-like_Lon"/>
    <property type="match status" value="1"/>
</dbReference>
<dbReference type="Gene3D" id="2.30.130.40">
    <property type="entry name" value="LON domain-like"/>
    <property type="match status" value="1"/>
</dbReference>
<dbReference type="EMBL" id="GEDC01000489">
    <property type="protein sequence ID" value="JAS36809.1"/>
    <property type="molecule type" value="Transcribed_RNA"/>
</dbReference>
<keyword evidence="3 6" id="KW-0378">Hydrolase</keyword>
<evidence type="ECO:0000259" key="12">
    <source>
        <dbReference type="PROSITE" id="PS51786"/>
    </source>
</evidence>
<evidence type="ECO:0000256" key="5">
    <source>
        <dbReference type="ARBA" id="ARBA00022840"/>
    </source>
</evidence>
<dbReference type="NCBIfam" id="TIGR00763">
    <property type="entry name" value="lon"/>
    <property type="match status" value="1"/>
</dbReference>
<dbReference type="GO" id="GO:0030163">
    <property type="term" value="P:protein catabolic process"/>
    <property type="evidence" value="ECO:0007669"/>
    <property type="project" value="InterPro"/>
</dbReference>
<evidence type="ECO:0000256" key="1">
    <source>
        <dbReference type="ARBA" id="ARBA00022670"/>
    </source>
</evidence>
<evidence type="ECO:0000256" key="2">
    <source>
        <dbReference type="ARBA" id="ARBA00022741"/>
    </source>
</evidence>
<dbReference type="SUPFAM" id="SSF54211">
    <property type="entry name" value="Ribosomal protein S5 domain 2-like"/>
    <property type="match status" value="1"/>
</dbReference>
<feature type="domain" description="Lon proteolytic" evidence="12">
    <location>
        <begin position="632"/>
        <end position="818"/>
    </location>
</feature>
<protein>
    <recommendedName>
        <fullName evidence="6 11">Lon protease homolog</fullName>
        <ecNumber evidence="6 11">3.4.21.-</ecNumber>
    </recommendedName>
</protein>
<dbReference type="InterPro" id="IPR027417">
    <property type="entry name" value="P-loop_NTPase"/>
</dbReference>
<dbReference type="PIRSF" id="PIRSF001174">
    <property type="entry name" value="Lon_proteas"/>
    <property type="match status" value="1"/>
</dbReference>
<gene>
    <name evidence="17" type="ORF">g.42439</name>
    <name evidence="18" type="ORF">g.42440</name>
    <name evidence="15" type="ORF">g.42441</name>
    <name evidence="14" type="ORF">g.42442</name>
    <name evidence="16" type="ORF">g.42443</name>
</gene>
<dbReference type="InterPro" id="IPR003111">
    <property type="entry name" value="Lon_prtase_N"/>
</dbReference>
<dbReference type="Pfam" id="PF00004">
    <property type="entry name" value="AAA"/>
    <property type="match status" value="1"/>
</dbReference>
<evidence type="ECO:0000313" key="16">
    <source>
        <dbReference type="EMBL" id="JAS32297.1"/>
    </source>
</evidence>
<dbReference type="SUPFAM" id="SSF52540">
    <property type="entry name" value="P-loop containing nucleoside triphosphate hydrolases"/>
    <property type="match status" value="1"/>
</dbReference>
<dbReference type="PRINTS" id="PR00830">
    <property type="entry name" value="ENDOLAPTASE"/>
</dbReference>
<dbReference type="Gene3D" id="1.20.5.5270">
    <property type="match status" value="1"/>
</dbReference>
<evidence type="ECO:0000313" key="14">
    <source>
        <dbReference type="EMBL" id="JAS06934.1"/>
    </source>
</evidence>
<evidence type="ECO:0000256" key="11">
    <source>
        <dbReference type="RuleBase" id="RU000592"/>
    </source>
</evidence>
<dbReference type="EMBL" id="GEDC01017061">
    <property type="protein sequence ID" value="JAS20237.1"/>
    <property type="molecule type" value="Transcribed_RNA"/>
</dbReference>
<dbReference type="PROSITE" id="PS51786">
    <property type="entry name" value="LON_PROTEOLYTIC"/>
    <property type="match status" value="1"/>
</dbReference>
<reference evidence="16" key="1">
    <citation type="submission" date="2015-12" db="EMBL/GenBank/DDBJ databases">
        <title>De novo transcriptome assembly of four potential Pierce s Disease insect vectors from Arizona vineyards.</title>
        <authorList>
            <person name="Tassone E.E."/>
        </authorList>
    </citation>
    <scope>NUCLEOTIDE SEQUENCE</scope>
</reference>
<evidence type="ECO:0000256" key="9">
    <source>
        <dbReference type="PROSITE-ProRule" id="PRU01122"/>
    </source>
</evidence>
<dbReference type="PROSITE" id="PS51787">
    <property type="entry name" value="LON_N"/>
    <property type="match status" value="1"/>
</dbReference>
<dbReference type="InterPro" id="IPR003593">
    <property type="entry name" value="AAA+_ATPase"/>
</dbReference>
<name>A0A1B6E326_9HEMI</name>
<dbReference type="GO" id="GO:0016887">
    <property type="term" value="F:ATP hydrolysis activity"/>
    <property type="evidence" value="ECO:0007669"/>
    <property type="project" value="InterPro"/>
</dbReference>
<evidence type="ECO:0000313" key="15">
    <source>
        <dbReference type="EMBL" id="JAS20237.1"/>
    </source>
</evidence>
<evidence type="ECO:0000256" key="4">
    <source>
        <dbReference type="ARBA" id="ARBA00022825"/>
    </source>
</evidence>
<evidence type="ECO:0000313" key="18">
    <source>
        <dbReference type="EMBL" id="JAS36809.1"/>
    </source>
</evidence>
<dbReference type="SUPFAM" id="SSF88697">
    <property type="entry name" value="PUA domain-like"/>
    <property type="match status" value="1"/>
</dbReference>
<dbReference type="Gene3D" id="1.10.8.60">
    <property type="match status" value="1"/>
</dbReference>
<dbReference type="InterPro" id="IPR003959">
    <property type="entry name" value="ATPase_AAA_core"/>
</dbReference>
<feature type="domain" description="Lon N-terminal" evidence="13">
    <location>
        <begin position="12"/>
        <end position="220"/>
    </location>
</feature>
<dbReference type="GO" id="GO:0005524">
    <property type="term" value="F:ATP binding"/>
    <property type="evidence" value="ECO:0007669"/>
    <property type="project" value="UniProtKB-KW"/>
</dbReference>
<comment type="similarity">
    <text evidence="6 9 10">Belongs to the peptidase S16 family.</text>
</comment>
<dbReference type="InterPro" id="IPR054594">
    <property type="entry name" value="Lon_lid"/>
</dbReference>
<dbReference type="Gene3D" id="3.30.230.10">
    <property type="match status" value="1"/>
</dbReference>
<dbReference type="InterPro" id="IPR020568">
    <property type="entry name" value="Ribosomal_Su5_D2-typ_SF"/>
</dbReference>
<organism evidence="16">
    <name type="scientific">Clastoptera arizonana</name>
    <name type="common">Arizona spittle bug</name>
    <dbReference type="NCBI Taxonomy" id="38151"/>
    <lineage>
        <taxon>Eukaryota</taxon>
        <taxon>Metazoa</taxon>
        <taxon>Ecdysozoa</taxon>
        <taxon>Arthropoda</taxon>
        <taxon>Hexapoda</taxon>
        <taxon>Insecta</taxon>
        <taxon>Pterygota</taxon>
        <taxon>Neoptera</taxon>
        <taxon>Paraneoptera</taxon>
        <taxon>Hemiptera</taxon>
        <taxon>Auchenorrhyncha</taxon>
        <taxon>Cercopoidea</taxon>
        <taxon>Clastopteridae</taxon>
        <taxon>Clastoptera</taxon>
    </lineage>
</organism>
<dbReference type="EMBL" id="GEDC01004870">
    <property type="protein sequence ID" value="JAS32428.1"/>
    <property type="molecule type" value="Transcribed_RNA"/>
</dbReference>
<dbReference type="InterPro" id="IPR046336">
    <property type="entry name" value="Lon_prtase_N_sf"/>
</dbReference>
<sequence length="829" mass="91514">MTFATCCIPKKLPLLLLQNTVILPLSLNRISVNSSDNINVVKSRVLNKNTLSSIIIGVVSKNDGTSFESKDAGSIIGTAAIVVQVTGTNWPQPAYTLLVRGLCRFRLEKLIMMEPYKVGFVTQLDYLDKEEGIIKSPAPEIEELIQEFHRLTDERYGLQHNSPSDEKIFKTCIASFPITSLIDMIISMTSAPFEAKYEILNTLDCVERLQKAVIILQDDMKGLNRTNNIEKDPKASDLFDSLNIPNRIQILWGRAKPRVHNNGDKGSDNDFDILREKIIKAKMPEYALKVAMKELKRLMNIGSFNPETAVIRNYLELMVELPWAVSSNETIDIRKARKDLNGDHHAMDKLKQRVLEYLAVRQIKNNIRAPILCFIGPPGVGKTSIGRSIANTLGRQFYRISLGGVNSQSHIRGHRRTYVGAMPGRIIEGLKTVGVNNPVILLDEIDKMDTSHGNPAAALLEVLDPEVNNNFVDHYLNVPFDLSQVIFIATANRINGIPAPLLDRMEVIHVNGYTEEEKVQIAEKYLMPKQLADHGLDDSIIKVPTDSIRLIITSYTDEAGVRSLERKIGALCRAVAVRVAENQVSQNDTFQIENTKEDNAAPPSFPIVIDEAAVEDILGPSTYDSTEMLSHIGIPGIAVGLAWTATGGKLTIVEASKLIHGEGNLVLTGHLGDVMKESAKIALNWVRTVACRNNIIDNKGEDLLADTDIHIHFPAGAIEKDGPSAGVTIATALVSLFWGIPVASDIAMTGEITLRGVVLPVGGVKEKVLAAHRAGYRRVILPKRSSKDLFYIPENVKNDMIFIFVNNMEEVLEAAFTVKPTPSTIVSKL</sequence>
<dbReference type="InterPro" id="IPR004815">
    <property type="entry name" value="Lon_bac/euk-typ"/>
</dbReference>
<evidence type="ECO:0000256" key="7">
    <source>
        <dbReference type="PIRSR" id="PIRSR001174-1"/>
    </source>
</evidence>
<evidence type="ECO:0000256" key="6">
    <source>
        <dbReference type="PIRNR" id="PIRNR001174"/>
    </source>
</evidence>
<dbReference type="FunFam" id="3.30.230.10:FF:000019">
    <property type="entry name" value="Lon protease homolog 2, peroxisomal"/>
    <property type="match status" value="1"/>
</dbReference>
<keyword evidence="2 6" id="KW-0547">Nucleotide-binding</keyword>
<dbReference type="Gene3D" id="1.20.58.1480">
    <property type="match status" value="1"/>
</dbReference>
<dbReference type="EMBL" id="GEDC01005001">
    <property type="protein sequence ID" value="JAS32297.1"/>
    <property type="molecule type" value="Transcribed_RNA"/>
</dbReference>
<dbReference type="SMART" id="SM00382">
    <property type="entry name" value="AAA"/>
    <property type="match status" value="1"/>
</dbReference>
<dbReference type="SMART" id="SM00464">
    <property type="entry name" value="LON"/>
    <property type="match status" value="1"/>
</dbReference>
<dbReference type="EC" id="3.4.21.-" evidence="6 11"/>
<evidence type="ECO:0000259" key="13">
    <source>
        <dbReference type="PROSITE" id="PS51787"/>
    </source>
</evidence>
<feature type="active site" evidence="7 9">
    <location>
        <position position="724"/>
    </location>
</feature>
<dbReference type="GO" id="GO:0004176">
    <property type="term" value="F:ATP-dependent peptidase activity"/>
    <property type="evidence" value="ECO:0007669"/>
    <property type="project" value="UniProtKB-UniRule"/>
</dbReference>
<dbReference type="AlphaFoldDB" id="A0A1B6E326"/>
<dbReference type="FunFam" id="3.40.50.300:FF:000382">
    <property type="entry name" value="Lon protease homolog 2, peroxisomal"/>
    <property type="match status" value="1"/>
</dbReference>
<evidence type="ECO:0000256" key="3">
    <source>
        <dbReference type="ARBA" id="ARBA00022801"/>
    </source>
</evidence>